<organism evidence="3 4">
    <name type="scientific">Sutterella seckii</name>
    <dbReference type="NCBI Taxonomy" id="1944635"/>
    <lineage>
        <taxon>Bacteria</taxon>
        <taxon>Pseudomonadati</taxon>
        <taxon>Pseudomonadota</taxon>
        <taxon>Betaproteobacteria</taxon>
        <taxon>Burkholderiales</taxon>
        <taxon>Sutterellaceae</taxon>
        <taxon>Sutterella</taxon>
    </lineage>
</organism>
<dbReference type="InterPro" id="IPR003680">
    <property type="entry name" value="Flavodoxin_fold"/>
</dbReference>
<dbReference type="AlphaFoldDB" id="A0A6I1EVY5"/>
<evidence type="ECO:0000313" key="4">
    <source>
        <dbReference type="Proteomes" id="UP000430564"/>
    </source>
</evidence>
<evidence type="ECO:0000259" key="2">
    <source>
        <dbReference type="Pfam" id="PF02525"/>
    </source>
</evidence>
<dbReference type="Gene3D" id="3.40.50.360">
    <property type="match status" value="1"/>
</dbReference>
<dbReference type="InterPro" id="IPR029039">
    <property type="entry name" value="Flavoprotein-like_sf"/>
</dbReference>
<accession>A0A6I1EVY5</accession>
<dbReference type="GO" id="GO:0010181">
    <property type="term" value="F:FMN binding"/>
    <property type="evidence" value="ECO:0007669"/>
    <property type="project" value="TreeGrafter"/>
</dbReference>
<sequence>MKKILVINGHPNFKGSFANRAILAELARLLPSVKVHALAGARGENGFNVPEEQKLLREADIVVFDYPFYWFSVPALLKEWFDEVLTHGFAYGTGGTALKGKTAVFSLTLGAPDDAYRRDAALGYTVKDLLAPLFSTATYCSMKNAEPVYSAGMLFIPGVSTDEDLAKVEARAKDHAERLANLLKTL</sequence>
<dbReference type="EMBL" id="WEHX01000003">
    <property type="protein sequence ID" value="KAB7662964.1"/>
    <property type="molecule type" value="Genomic_DNA"/>
</dbReference>
<name>A0A6I1EVY5_9BURK</name>
<keyword evidence="1" id="KW-0560">Oxidoreductase</keyword>
<dbReference type="Pfam" id="PF02525">
    <property type="entry name" value="Flavodoxin_2"/>
    <property type="match status" value="1"/>
</dbReference>
<dbReference type="GO" id="GO:0009055">
    <property type="term" value="F:electron transfer activity"/>
    <property type="evidence" value="ECO:0007669"/>
    <property type="project" value="TreeGrafter"/>
</dbReference>
<dbReference type="Proteomes" id="UP000430564">
    <property type="component" value="Unassembled WGS sequence"/>
</dbReference>
<feature type="domain" description="Flavodoxin-like fold" evidence="2">
    <location>
        <begin position="2"/>
        <end position="174"/>
    </location>
</feature>
<reference evidence="3 4" key="1">
    <citation type="submission" date="2019-10" db="EMBL/GenBank/DDBJ databases">
        <title>Genome diversity of Sutterella seckii.</title>
        <authorList>
            <person name="Chaplin A.V."/>
            <person name="Sokolova S.R."/>
            <person name="Mosin K.A."/>
            <person name="Ivanova E.L."/>
            <person name="Kochetkova T.O."/>
            <person name="Goltsov A.Y."/>
            <person name="Trofimov D.Y."/>
            <person name="Efimov B.A."/>
        </authorList>
    </citation>
    <scope>NUCLEOTIDE SEQUENCE [LARGE SCALE GENOMIC DNA]</scope>
    <source>
        <strain evidence="3 4">ASD393</strain>
    </source>
</reference>
<evidence type="ECO:0000313" key="3">
    <source>
        <dbReference type="EMBL" id="KAB7662964.1"/>
    </source>
</evidence>
<dbReference type="PANTHER" id="PTHR47307">
    <property type="entry name" value="GLUTATHIONE-REGULATED POTASSIUM-EFFLUX SYSTEM ANCILLARY PROTEIN KEFG"/>
    <property type="match status" value="1"/>
</dbReference>
<comment type="caution">
    <text evidence="3">The sequence shown here is derived from an EMBL/GenBank/DDBJ whole genome shotgun (WGS) entry which is preliminary data.</text>
</comment>
<dbReference type="OrthoDB" id="9798454at2"/>
<evidence type="ECO:0000256" key="1">
    <source>
        <dbReference type="ARBA" id="ARBA00023002"/>
    </source>
</evidence>
<protein>
    <submittedName>
        <fullName evidence="3">NAD(P)H-dependent oxidoreductase</fullName>
    </submittedName>
</protein>
<dbReference type="SUPFAM" id="SSF52218">
    <property type="entry name" value="Flavoproteins"/>
    <property type="match status" value="1"/>
</dbReference>
<dbReference type="GO" id="GO:0003955">
    <property type="term" value="F:NAD(P)H dehydrogenase (quinone) activity"/>
    <property type="evidence" value="ECO:0007669"/>
    <property type="project" value="TreeGrafter"/>
</dbReference>
<dbReference type="PANTHER" id="PTHR47307:SF1">
    <property type="entry name" value="GLUTATHIONE-REGULATED POTASSIUM-EFFLUX SYSTEM ANCILLARY PROTEIN KEFG"/>
    <property type="match status" value="1"/>
</dbReference>
<gene>
    <name evidence="3" type="ORF">GBM95_01330</name>
</gene>
<dbReference type="InterPro" id="IPR046980">
    <property type="entry name" value="KefG/KefF"/>
</dbReference>
<proteinExistence type="predicted"/>
<dbReference type="RefSeq" id="WP_152157442.1">
    <property type="nucleotide sequence ID" value="NZ_WEHX01000003.1"/>
</dbReference>